<evidence type="ECO:0000259" key="6">
    <source>
        <dbReference type="Pfam" id="PF04932"/>
    </source>
</evidence>
<dbReference type="EMBL" id="BMKG01000010">
    <property type="protein sequence ID" value="GGC02729.1"/>
    <property type="molecule type" value="Genomic_DNA"/>
</dbReference>
<sequence>MDNLFTFFIFPLVALLLGVGAVIGIAVGSGVVVRLRRWALPTLLTLVSVASIGAVVAMGRRLRLSTEGLENVGQADVAGGMVGKLLLVSVIACAVALCAARLFDLNGRLAAAGRFHKRGMANPSDIAKAFMCFYVASSILPIFFGVQDYFHVRLVYPFFVYLAIFLWLPLHERDPVNVCKVMTGLIVFTSLLFAVVQPEAAIQPGYGGLIPGFNVRLLGTTTHANSLGAVTCGYILLEMAEPVRKRWMHLLLLGGAILCIILSQSKTSIIGVFAGASIIYGTRIWHFFNRKGRDYNGAGGQLLALALGVACLIIVIVAAVMMFGDGSMLRSLERKLNPRAVGDLSSGTGRLWIWAAAIDAGMQNPLFGQGADYWNLATRLRLGLSGAATAHNQYLQVFSLSGLVGLVTLLIFMGYLIRYAIRGAKASGNATIAMLVVLLLRTISETPIAPTVILAAEFFATTAYFIYIIDRGARPRRLATAGMAQLAGTMPQTALHYR</sequence>
<dbReference type="InterPro" id="IPR007016">
    <property type="entry name" value="O-antigen_ligase-rel_domated"/>
</dbReference>
<evidence type="ECO:0000313" key="8">
    <source>
        <dbReference type="EMBL" id="MTV52660.1"/>
    </source>
</evidence>
<keyword evidence="2 5" id="KW-0812">Transmembrane</keyword>
<organism evidence="8 9">
    <name type="scientific">Pseudoduganella buxea</name>
    <dbReference type="NCBI Taxonomy" id="1949069"/>
    <lineage>
        <taxon>Bacteria</taxon>
        <taxon>Pseudomonadati</taxon>
        <taxon>Pseudomonadota</taxon>
        <taxon>Betaproteobacteria</taxon>
        <taxon>Burkholderiales</taxon>
        <taxon>Oxalobacteraceae</taxon>
        <taxon>Telluria group</taxon>
        <taxon>Pseudoduganella</taxon>
    </lineage>
</organism>
<dbReference type="Proteomes" id="UP000622638">
    <property type="component" value="Unassembled WGS sequence"/>
</dbReference>
<comment type="subcellular location">
    <subcellularLocation>
        <location evidence="1">Membrane</location>
        <topology evidence="1">Multi-pass membrane protein</topology>
    </subcellularLocation>
</comment>
<name>A0A6I3STZ2_9BURK</name>
<dbReference type="Pfam" id="PF04932">
    <property type="entry name" value="Wzy_C"/>
    <property type="match status" value="1"/>
</dbReference>
<dbReference type="InterPro" id="IPR051533">
    <property type="entry name" value="WaaL-like"/>
</dbReference>
<reference evidence="10" key="2">
    <citation type="journal article" date="2019" name="Int. J. Syst. Evol. Microbiol.">
        <title>The Global Catalogue of Microorganisms (GCM) 10K type strain sequencing project: providing services to taxonomists for standard genome sequencing and annotation.</title>
        <authorList>
            <consortium name="The Broad Institute Genomics Platform"/>
            <consortium name="The Broad Institute Genome Sequencing Center for Infectious Disease"/>
            <person name="Wu L."/>
            <person name="Ma J."/>
        </authorList>
    </citation>
    <scope>NUCLEOTIDE SEQUENCE [LARGE SCALE GENOMIC DNA]</scope>
    <source>
        <strain evidence="10">CGMCC 1.15931</strain>
    </source>
</reference>
<dbReference type="PANTHER" id="PTHR37422:SF17">
    <property type="entry name" value="O-ANTIGEN LIGASE"/>
    <property type="match status" value="1"/>
</dbReference>
<comment type="caution">
    <text evidence="8">The sequence shown here is derived from an EMBL/GenBank/DDBJ whole genome shotgun (WGS) entry which is preliminary data.</text>
</comment>
<accession>A0A6I3STZ2</accession>
<feature type="transmembrane region" description="Helical" evidence="5">
    <location>
        <begin position="85"/>
        <end position="105"/>
    </location>
</feature>
<keyword evidence="10" id="KW-1185">Reference proteome</keyword>
<feature type="transmembrane region" description="Helical" evidence="5">
    <location>
        <begin position="246"/>
        <end position="263"/>
    </location>
</feature>
<evidence type="ECO:0000256" key="3">
    <source>
        <dbReference type="ARBA" id="ARBA00022989"/>
    </source>
</evidence>
<feature type="transmembrane region" description="Helical" evidence="5">
    <location>
        <begin position="217"/>
        <end position="237"/>
    </location>
</feature>
<keyword evidence="4 5" id="KW-0472">Membrane</keyword>
<evidence type="ECO:0000313" key="9">
    <source>
        <dbReference type="Proteomes" id="UP000430634"/>
    </source>
</evidence>
<evidence type="ECO:0000313" key="10">
    <source>
        <dbReference type="Proteomes" id="UP000622638"/>
    </source>
</evidence>
<feature type="transmembrane region" description="Helical" evidence="5">
    <location>
        <begin position="269"/>
        <end position="288"/>
    </location>
</feature>
<evidence type="ECO:0000313" key="7">
    <source>
        <dbReference type="EMBL" id="GGC02729.1"/>
    </source>
</evidence>
<protein>
    <recommendedName>
        <fullName evidence="6">O-antigen ligase-related domain-containing protein</fullName>
    </recommendedName>
</protein>
<dbReference type="PANTHER" id="PTHR37422">
    <property type="entry name" value="TEICHURONIC ACID BIOSYNTHESIS PROTEIN TUAE"/>
    <property type="match status" value="1"/>
</dbReference>
<keyword evidence="3 5" id="KW-1133">Transmembrane helix</keyword>
<dbReference type="AlphaFoldDB" id="A0A6I3STZ2"/>
<evidence type="ECO:0000256" key="1">
    <source>
        <dbReference type="ARBA" id="ARBA00004141"/>
    </source>
</evidence>
<feature type="transmembrane region" description="Helical" evidence="5">
    <location>
        <begin position="126"/>
        <end position="144"/>
    </location>
</feature>
<reference evidence="7" key="1">
    <citation type="journal article" date="2014" name="Int. J. Syst. Evol. Microbiol.">
        <title>Complete genome of a new Firmicutes species belonging to the dominant human colonic microbiota ('Ruminococcus bicirculans') reveals two chromosomes and a selective capacity to utilize plant glucans.</title>
        <authorList>
            <consortium name="NISC Comparative Sequencing Program"/>
            <person name="Wegmann U."/>
            <person name="Louis P."/>
            <person name="Goesmann A."/>
            <person name="Henrissat B."/>
            <person name="Duncan S.H."/>
            <person name="Flint H.J."/>
        </authorList>
    </citation>
    <scope>NUCLEOTIDE SEQUENCE</scope>
    <source>
        <strain evidence="7">CGMCC 1.15931</strain>
    </source>
</reference>
<proteinExistence type="predicted"/>
<feature type="transmembrane region" description="Helical" evidence="5">
    <location>
        <begin position="426"/>
        <end position="443"/>
    </location>
</feature>
<evidence type="ECO:0000256" key="4">
    <source>
        <dbReference type="ARBA" id="ARBA00023136"/>
    </source>
</evidence>
<reference evidence="8 9" key="3">
    <citation type="submission" date="2019-11" db="EMBL/GenBank/DDBJ databases">
        <title>Type strains purchased from KCTC, JCM and DSMZ.</title>
        <authorList>
            <person name="Lu H."/>
        </authorList>
    </citation>
    <scope>NUCLEOTIDE SEQUENCE [LARGE SCALE GENOMIC DNA]</scope>
    <source>
        <strain evidence="8 9">KCTC 52429</strain>
    </source>
</reference>
<feature type="transmembrane region" description="Helical" evidence="5">
    <location>
        <begin position="38"/>
        <end position="59"/>
    </location>
</feature>
<reference evidence="7" key="4">
    <citation type="submission" date="2024-05" db="EMBL/GenBank/DDBJ databases">
        <authorList>
            <person name="Sun Q."/>
            <person name="Zhou Y."/>
        </authorList>
    </citation>
    <scope>NUCLEOTIDE SEQUENCE</scope>
    <source>
        <strain evidence="7">CGMCC 1.15931</strain>
    </source>
</reference>
<feature type="transmembrane region" description="Helical" evidence="5">
    <location>
        <begin position="394"/>
        <end position="417"/>
    </location>
</feature>
<dbReference type="OrthoDB" id="7056675at2"/>
<dbReference type="GO" id="GO:0016020">
    <property type="term" value="C:membrane"/>
    <property type="evidence" value="ECO:0007669"/>
    <property type="project" value="UniProtKB-SubCell"/>
</dbReference>
<dbReference type="EMBL" id="WNKZ01000015">
    <property type="protein sequence ID" value="MTV52660.1"/>
    <property type="molecule type" value="Genomic_DNA"/>
</dbReference>
<feature type="domain" description="O-antigen ligase-related" evidence="6">
    <location>
        <begin position="255"/>
        <end position="409"/>
    </location>
</feature>
<evidence type="ECO:0000256" key="5">
    <source>
        <dbReference type="SAM" id="Phobius"/>
    </source>
</evidence>
<gene>
    <name evidence="7" type="ORF">GCM10011572_25870</name>
    <name evidence="8" type="ORF">GM672_07915</name>
</gene>
<feature type="transmembrane region" description="Helical" evidence="5">
    <location>
        <begin position="177"/>
        <end position="197"/>
    </location>
</feature>
<feature type="transmembrane region" description="Helical" evidence="5">
    <location>
        <begin position="150"/>
        <end position="170"/>
    </location>
</feature>
<feature type="transmembrane region" description="Helical" evidence="5">
    <location>
        <begin position="449"/>
        <end position="469"/>
    </location>
</feature>
<dbReference type="Proteomes" id="UP000430634">
    <property type="component" value="Unassembled WGS sequence"/>
</dbReference>
<feature type="transmembrane region" description="Helical" evidence="5">
    <location>
        <begin position="300"/>
        <end position="323"/>
    </location>
</feature>
<feature type="transmembrane region" description="Helical" evidence="5">
    <location>
        <begin position="6"/>
        <end position="26"/>
    </location>
</feature>
<evidence type="ECO:0000256" key="2">
    <source>
        <dbReference type="ARBA" id="ARBA00022692"/>
    </source>
</evidence>